<organism evidence="3 4">
    <name type="scientific">Akkermansia glycaniphila</name>
    <dbReference type="NCBI Taxonomy" id="1679444"/>
    <lineage>
        <taxon>Bacteria</taxon>
        <taxon>Pseudomonadati</taxon>
        <taxon>Verrucomicrobiota</taxon>
        <taxon>Verrucomicrobiia</taxon>
        <taxon>Verrucomicrobiales</taxon>
        <taxon>Akkermansiaceae</taxon>
        <taxon>Akkermansia</taxon>
    </lineage>
</organism>
<feature type="chain" id="PRO_5009604459" evidence="1">
    <location>
        <begin position="27"/>
        <end position="580"/>
    </location>
</feature>
<feature type="signal peptide" evidence="1">
    <location>
        <begin position="1"/>
        <end position="26"/>
    </location>
</feature>
<dbReference type="Gene3D" id="3.40.390.80">
    <property type="entry name" value="Peptidase M60, enhancin-like domain 2"/>
    <property type="match status" value="1"/>
</dbReference>
<proteinExistence type="predicted"/>
<dbReference type="PANTHER" id="PTHR15730:SF5">
    <property type="entry name" value="SI:CH211-210B2.2-RELATED"/>
    <property type="match status" value="1"/>
</dbReference>
<evidence type="ECO:0000313" key="4">
    <source>
        <dbReference type="Proteomes" id="UP000176204"/>
    </source>
</evidence>
<dbReference type="PROSITE" id="PS51723">
    <property type="entry name" value="PEPTIDASE_M60"/>
    <property type="match status" value="1"/>
</dbReference>
<dbReference type="Pfam" id="PF17291">
    <property type="entry name" value="M60-like_N"/>
    <property type="match status" value="1"/>
</dbReference>
<keyword evidence="4" id="KW-1185">Reference proteome</keyword>
<dbReference type="Proteomes" id="UP000176204">
    <property type="component" value="Chromosome I"/>
</dbReference>
<keyword evidence="1" id="KW-0732">Signal</keyword>
<gene>
    <name evidence="3" type="ORF">PYTT_0452</name>
</gene>
<dbReference type="EMBL" id="LT629973">
    <property type="protein sequence ID" value="SEH75272.1"/>
    <property type="molecule type" value="Genomic_DNA"/>
</dbReference>
<accession>A0A1H6KI65</accession>
<evidence type="ECO:0000259" key="2">
    <source>
        <dbReference type="PROSITE" id="PS51723"/>
    </source>
</evidence>
<dbReference type="AlphaFoldDB" id="A0A1H6KI65"/>
<protein>
    <submittedName>
        <fullName evidence="3">Peptidase m60 enhancin and enhancin-like</fullName>
    </submittedName>
</protein>
<dbReference type="SMART" id="SM01276">
    <property type="entry name" value="M60-like"/>
    <property type="match status" value="1"/>
</dbReference>
<dbReference type="InterPro" id="IPR051244">
    <property type="entry name" value="TCAF"/>
</dbReference>
<dbReference type="RefSeq" id="WP_172801748.1">
    <property type="nucleotide sequence ID" value="NZ_LIGX01000028.1"/>
</dbReference>
<feature type="domain" description="Peptidase M60" evidence="2">
    <location>
        <begin position="65"/>
        <end position="382"/>
    </location>
</feature>
<dbReference type="STRING" id="1679444.PYTT_0452"/>
<dbReference type="Gene3D" id="2.60.120.1250">
    <property type="entry name" value="Peptidase M60, enhancin-like domain 1"/>
    <property type="match status" value="1"/>
</dbReference>
<evidence type="ECO:0000313" key="3">
    <source>
        <dbReference type="EMBL" id="SEH75272.1"/>
    </source>
</evidence>
<dbReference type="InterPro" id="IPR031161">
    <property type="entry name" value="Peptidase_M60_dom"/>
</dbReference>
<reference evidence="4" key="1">
    <citation type="submission" date="2016-09" db="EMBL/GenBank/DDBJ databases">
        <authorList>
            <person name="Koehorst J."/>
        </authorList>
    </citation>
    <scope>NUCLEOTIDE SEQUENCE [LARGE SCALE GENOMIC DNA]</scope>
</reference>
<name>A0A1H6KI65_9BACT</name>
<dbReference type="Gene3D" id="1.10.390.30">
    <property type="entry name" value="Peptidase M60, enhancin-like domain 3"/>
    <property type="match status" value="1"/>
</dbReference>
<dbReference type="KEGG" id="agl:PYTT_0452"/>
<sequence length="580" mass="64438">MMKPFSSLSFLLLFGLLSAPVCTVQASIAVRSVDGEKVARHEFTVHASEPLQQMSKRLKIGSFDPFEHPTGLHFSKGELVTVSMQGKPSTPVKLHVISFGKHKPEGDVYELEAGEVSFRPEHDGLAYIDYTADDFKAAPPVKVTIEGGKMNGVFTEKGSNEEWKKLLAGASSPYLDLYGKYVHLVFPVQALREHCPESGAELLALYDRLIGAELKVIGMGYKNERSPNHVFGRVVDSGYMFADGVGAGFNDKAIALVTDMKKLLDPKYLEAGFWGIAHEFGHVLQTRPGFKWLGMTEVTNNLLAMVASYEVDPRLLRLEVLPCNDGHARLKGGRYNLFTKSALIDKELYQLQARGDTGHSHVTGGDVFVRLIPLWQLYLYCQEAGQGNRDFYPEFHAWLRTEGKDDVSAGQHQLNFMREACRINKLDLSDYFEAVGMLKPIDVEFKDYGTGRLKMTAEECAEVKKEASKYPKPASPVIQYMNANNMACYRDRLPLAGPEELWQGVTLEKERCIVDHGVWKNAVAYEVYEGGKLVGITLSGVGSDGNVSTNVHFPETATVIVAVGWDGDRKSVVARRSGWR</sequence>
<dbReference type="Pfam" id="PF13402">
    <property type="entry name" value="Peptidase_M60"/>
    <property type="match status" value="1"/>
</dbReference>
<dbReference type="InterPro" id="IPR042279">
    <property type="entry name" value="Pep_M60_3"/>
</dbReference>
<dbReference type="InterPro" id="IPR035423">
    <property type="entry name" value="M60-like_N"/>
</dbReference>
<evidence type="ECO:0000256" key="1">
    <source>
        <dbReference type="SAM" id="SignalP"/>
    </source>
</evidence>
<dbReference type="PANTHER" id="PTHR15730">
    <property type="entry name" value="EXPERIMENTAL AUTOIMMUNE PROSTATITIS ANTIGEN 2-RELATED"/>
    <property type="match status" value="1"/>
</dbReference>